<organism evidence="1 2">
    <name type="scientific">Acinetobacter lactucae</name>
    <dbReference type="NCBI Taxonomy" id="1785128"/>
    <lineage>
        <taxon>Bacteria</taxon>
        <taxon>Pseudomonadati</taxon>
        <taxon>Pseudomonadota</taxon>
        <taxon>Gammaproteobacteria</taxon>
        <taxon>Moraxellales</taxon>
        <taxon>Moraxellaceae</taxon>
        <taxon>Acinetobacter</taxon>
        <taxon>Acinetobacter calcoaceticus/baumannii complex</taxon>
    </lineage>
</organism>
<reference evidence="1 2" key="1">
    <citation type="submission" date="2018-10" db="EMBL/GenBank/DDBJ databases">
        <title>GWAS and RNA-Seq identify cryptic mechanisms of antimicrobial resistance in Acinetobacter baumannii.</title>
        <authorList>
            <person name="Sahl J.W."/>
        </authorList>
    </citation>
    <scope>NUCLEOTIDE SEQUENCE [LARGE SCALE GENOMIC DNA]</scope>
    <source>
        <strain evidence="1 2">TG41018</strain>
    </source>
</reference>
<evidence type="ECO:0000313" key="1">
    <source>
        <dbReference type="EMBL" id="RSO53273.1"/>
    </source>
</evidence>
<dbReference type="Proteomes" id="UP000276905">
    <property type="component" value="Unassembled WGS sequence"/>
</dbReference>
<proteinExistence type="predicted"/>
<sequence length="137" mass="16332">MINPKYLLKTTTFKGYEVNPYYSLRTSSLETIHSSMLWSLENISKPRAMHITIGLTDKDTFCIEKFNRRLKNKFKDEGVVHLYSFELSENDNHHLHCMFIYNAEVHRSYYTVYKMIYECAMLDGVRKEELTIERTSQ</sequence>
<protein>
    <recommendedName>
        <fullName evidence="3">Inovirus Gp2 family protein</fullName>
    </recommendedName>
</protein>
<accession>A0A429JTV9</accession>
<gene>
    <name evidence="1" type="ORF">EA756_16960</name>
</gene>
<name>A0A429JTV9_9GAMM</name>
<dbReference type="AlphaFoldDB" id="A0A429JTV9"/>
<comment type="caution">
    <text evidence="1">The sequence shown here is derived from an EMBL/GenBank/DDBJ whole genome shotgun (WGS) entry which is preliminary data.</text>
</comment>
<evidence type="ECO:0000313" key="2">
    <source>
        <dbReference type="Proteomes" id="UP000276905"/>
    </source>
</evidence>
<dbReference type="EMBL" id="RFES01000013">
    <property type="protein sequence ID" value="RSO53273.1"/>
    <property type="molecule type" value="Genomic_DNA"/>
</dbReference>
<evidence type="ECO:0008006" key="3">
    <source>
        <dbReference type="Google" id="ProtNLM"/>
    </source>
</evidence>